<dbReference type="HOGENOM" id="CLU_2689523_0_0_1"/>
<reference evidence="2 3" key="1">
    <citation type="journal article" date="2013" name="Nat. Commun.">
        <title>The evolution and pathogenic mechanisms of the rice sheath blight pathogen.</title>
        <authorList>
            <person name="Zheng A."/>
            <person name="Lin R."/>
            <person name="Xu L."/>
            <person name="Qin P."/>
            <person name="Tang C."/>
            <person name="Ai P."/>
            <person name="Zhang D."/>
            <person name="Liu Y."/>
            <person name="Sun Z."/>
            <person name="Feng H."/>
            <person name="Wang Y."/>
            <person name="Chen Y."/>
            <person name="Liang X."/>
            <person name="Fu R."/>
            <person name="Li Q."/>
            <person name="Zhang J."/>
            <person name="Yu X."/>
            <person name="Xie Z."/>
            <person name="Ding L."/>
            <person name="Guan P."/>
            <person name="Tang J."/>
            <person name="Liang Y."/>
            <person name="Wang S."/>
            <person name="Deng Q."/>
            <person name="Li S."/>
            <person name="Zhu J."/>
            <person name="Wang L."/>
            <person name="Liu H."/>
            <person name="Li P."/>
        </authorList>
    </citation>
    <scope>NUCLEOTIDE SEQUENCE [LARGE SCALE GENOMIC DNA]</scope>
    <source>
        <strain evidence="3">AG-1 IA</strain>
    </source>
</reference>
<protein>
    <submittedName>
        <fullName evidence="2">Uncharacterized protein</fullName>
    </submittedName>
</protein>
<keyword evidence="3" id="KW-1185">Reference proteome</keyword>
<comment type="caution">
    <text evidence="2">The sequence shown here is derived from an EMBL/GenBank/DDBJ whole genome shotgun (WGS) entry which is preliminary data.</text>
</comment>
<evidence type="ECO:0000313" key="2">
    <source>
        <dbReference type="EMBL" id="ELU36708.1"/>
    </source>
</evidence>
<organism evidence="2 3">
    <name type="scientific">Thanatephorus cucumeris (strain AG1-IA)</name>
    <name type="common">Rice sheath blight fungus</name>
    <name type="synonym">Rhizoctonia solani</name>
    <dbReference type="NCBI Taxonomy" id="983506"/>
    <lineage>
        <taxon>Eukaryota</taxon>
        <taxon>Fungi</taxon>
        <taxon>Dikarya</taxon>
        <taxon>Basidiomycota</taxon>
        <taxon>Agaricomycotina</taxon>
        <taxon>Agaricomycetes</taxon>
        <taxon>Cantharellales</taxon>
        <taxon>Ceratobasidiaceae</taxon>
        <taxon>Rhizoctonia</taxon>
        <taxon>Rhizoctonia solani AG-1</taxon>
    </lineage>
</organism>
<name>L8WIS0_THACA</name>
<dbReference type="Proteomes" id="UP000011668">
    <property type="component" value="Unassembled WGS sequence"/>
</dbReference>
<feature type="compositionally biased region" description="Polar residues" evidence="1">
    <location>
        <begin position="15"/>
        <end position="25"/>
    </location>
</feature>
<dbReference type="AlphaFoldDB" id="L8WIS0"/>
<proteinExistence type="predicted"/>
<feature type="region of interest" description="Disordered" evidence="1">
    <location>
        <begin position="1"/>
        <end position="25"/>
    </location>
</feature>
<evidence type="ECO:0000313" key="3">
    <source>
        <dbReference type="Proteomes" id="UP000011668"/>
    </source>
</evidence>
<dbReference type="EMBL" id="AFRT01003119">
    <property type="protein sequence ID" value="ELU36708.1"/>
    <property type="molecule type" value="Genomic_DNA"/>
</dbReference>
<evidence type="ECO:0000256" key="1">
    <source>
        <dbReference type="SAM" id="MobiDB-lite"/>
    </source>
</evidence>
<accession>L8WIS0</accession>
<sequence>MAIHVTQIVGRPSLKNKSTHPSPMMLRTQSWPVQLIMSRVGERRRQVCEGLLKHGVNSIRNHPFELNEPMRSVQ</sequence>
<gene>
    <name evidence="2" type="ORF">AG1IA_09261</name>
</gene>